<evidence type="ECO:0000256" key="1">
    <source>
        <dbReference type="SAM" id="Phobius"/>
    </source>
</evidence>
<dbReference type="InterPro" id="IPR000045">
    <property type="entry name" value="Prepilin_IV_endopep_pep"/>
</dbReference>
<keyword evidence="4" id="KW-1185">Reference proteome</keyword>
<feature type="transmembrane region" description="Helical" evidence="1">
    <location>
        <begin position="126"/>
        <end position="149"/>
    </location>
</feature>
<dbReference type="Proteomes" id="UP000624709">
    <property type="component" value="Unassembled WGS sequence"/>
</dbReference>
<proteinExistence type="predicted"/>
<protein>
    <recommendedName>
        <fullName evidence="2">Prepilin type IV endopeptidase peptidase domain-containing protein</fullName>
    </recommendedName>
</protein>
<keyword evidence="1" id="KW-0472">Membrane</keyword>
<keyword evidence="1" id="KW-0812">Transmembrane</keyword>
<name>A0ABQ4B7A2_9ACTN</name>
<evidence type="ECO:0000313" key="4">
    <source>
        <dbReference type="Proteomes" id="UP000624709"/>
    </source>
</evidence>
<accession>A0ABQ4B7A2</accession>
<dbReference type="Gene3D" id="1.20.120.1220">
    <property type="match status" value="1"/>
</dbReference>
<dbReference type="EMBL" id="BOMS01000037">
    <property type="protein sequence ID" value="GIE66553.1"/>
    <property type="molecule type" value="Genomic_DNA"/>
</dbReference>
<dbReference type="RefSeq" id="WP_239164291.1">
    <property type="nucleotide sequence ID" value="NZ_BAAATY010000007.1"/>
</dbReference>
<dbReference type="Pfam" id="PF01478">
    <property type="entry name" value="Peptidase_A24"/>
    <property type="match status" value="1"/>
</dbReference>
<comment type="caution">
    <text evidence="3">The sequence shown here is derived from an EMBL/GenBank/DDBJ whole genome shotgun (WGS) entry which is preliminary data.</text>
</comment>
<feature type="transmembrane region" description="Helical" evidence="1">
    <location>
        <begin position="94"/>
        <end position="114"/>
    </location>
</feature>
<feature type="transmembrane region" description="Helical" evidence="1">
    <location>
        <begin position="169"/>
        <end position="188"/>
    </location>
</feature>
<sequence length="189" mass="18835">MPSLLVILSIVFGCAAAFPLTRRPPALLSAAGAAGLLAVRLGPAPQLPVLLLAAEVGVLLALTDLRSLRLPDPLVATLAFGVGPPLALLTPYRIVPALAAALLTGAGYLALALLPGRGLGFGDVKLGAVLALLLGLLGGWPAVVTGIGSAHLLGGLTAIYLLVTRRGRVFPFGPALLLGALTGVLVTAA</sequence>
<feature type="domain" description="Prepilin type IV endopeptidase peptidase" evidence="2">
    <location>
        <begin position="58"/>
        <end position="157"/>
    </location>
</feature>
<evidence type="ECO:0000259" key="2">
    <source>
        <dbReference type="Pfam" id="PF01478"/>
    </source>
</evidence>
<gene>
    <name evidence="3" type="ORF">Apa02nite_026610</name>
</gene>
<keyword evidence="1" id="KW-1133">Transmembrane helix</keyword>
<evidence type="ECO:0000313" key="3">
    <source>
        <dbReference type="EMBL" id="GIE66553.1"/>
    </source>
</evidence>
<organism evidence="3 4">
    <name type="scientific">Actinoplanes palleronii</name>
    <dbReference type="NCBI Taxonomy" id="113570"/>
    <lineage>
        <taxon>Bacteria</taxon>
        <taxon>Bacillati</taxon>
        <taxon>Actinomycetota</taxon>
        <taxon>Actinomycetes</taxon>
        <taxon>Micromonosporales</taxon>
        <taxon>Micromonosporaceae</taxon>
        <taxon>Actinoplanes</taxon>
    </lineage>
</organism>
<reference evidence="3 4" key="1">
    <citation type="submission" date="2021-01" db="EMBL/GenBank/DDBJ databases">
        <title>Whole genome shotgun sequence of Actinoplanes palleronii NBRC 14916.</title>
        <authorList>
            <person name="Komaki H."/>
            <person name="Tamura T."/>
        </authorList>
    </citation>
    <scope>NUCLEOTIDE SEQUENCE [LARGE SCALE GENOMIC DNA]</scope>
    <source>
        <strain evidence="3 4">NBRC 14916</strain>
    </source>
</reference>